<evidence type="ECO:0000256" key="4">
    <source>
        <dbReference type="RuleBase" id="RU362116"/>
    </source>
</evidence>
<dbReference type="RefSeq" id="WP_144305158.1">
    <property type="nucleotide sequence ID" value="NZ_CP039543.1"/>
</dbReference>
<feature type="domain" description="Flagellar hook protein FlgE/F/G-like D1" evidence="7">
    <location>
        <begin position="99"/>
        <end position="165"/>
    </location>
</feature>
<name>A0A6P1ZHR2_9BACT</name>
<keyword evidence="9" id="KW-0282">Flagellum</keyword>
<gene>
    <name evidence="9" type="primary">flgF</name>
    <name evidence="9" type="ORF">DQK91_09700</name>
    <name evidence="8" type="ORF">E8L03_17540</name>
</gene>
<evidence type="ECO:0000313" key="8">
    <source>
        <dbReference type="EMBL" id="QJT10608.1"/>
    </source>
</evidence>
<evidence type="ECO:0000256" key="2">
    <source>
        <dbReference type="ARBA" id="ARBA00009677"/>
    </source>
</evidence>
<evidence type="ECO:0000259" key="6">
    <source>
        <dbReference type="Pfam" id="PF06429"/>
    </source>
</evidence>
<dbReference type="InterPro" id="IPR020013">
    <property type="entry name" value="Flagellar_FlgE/F/G"/>
</dbReference>
<dbReference type="GO" id="GO:0030694">
    <property type="term" value="C:bacterial-type flagellum basal body, rod"/>
    <property type="evidence" value="ECO:0007669"/>
    <property type="project" value="InterPro"/>
</dbReference>
<evidence type="ECO:0000313" key="11">
    <source>
        <dbReference type="Proteomes" id="UP000503251"/>
    </source>
</evidence>
<dbReference type="InterPro" id="IPR019776">
    <property type="entry name" value="Flagellar_basal_body_rod_CS"/>
</dbReference>
<evidence type="ECO:0000259" key="7">
    <source>
        <dbReference type="Pfam" id="PF22692"/>
    </source>
</evidence>
<dbReference type="Pfam" id="PF22692">
    <property type="entry name" value="LlgE_F_G_D1"/>
    <property type="match status" value="1"/>
</dbReference>
<dbReference type="SUPFAM" id="SSF117143">
    <property type="entry name" value="Flagellar hook protein flgE"/>
    <property type="match status" value="1"/>
</dbReference>
<sequence>MQSSMFSGLFGALTSEHRLDIIANNLANANTTGFKREKYTFEDTFVAYAHDRIMEPSLDIRQKKLFPEPEIMARPRIAGYETDFTQGGLKPTGSKMDIAIQGPGFFKVQGGDGAEYYTRNGNLHKNLDGELVNARGDRLMGEGGPIALPENAADVEIGPNGQVFADNVLVGQVQIVELEDPQVLEKFGDNLFRARDGQAAVEQDPTETQIAQGFLEASNINVVEEMVNMIETQRAFEAYGKVISQTNDTDTMAIQRVGKAL</sequence>
<feature type="domain" description="Flagellar basal-body/hook protein C-terminal" evidence="6">
    <location>
        <begin position="211"/>
        <end position="255"/>
    </location>
</feature>
<organism evidence="9 10">
    <name type="scientific">Oceanidesulfovibrio marinus</name>
    <dbReference type="NCBI Taxonomy" id="370038"/>
    <lineage>
        <taxon>Bacteria</taxon>
        <taxon>Pseudomonadati</taxon>
        <taxon>Thermodesulfobacteriota</taxon>
        <taxon>Desulfovibrionia</taxon>
        <taxon>Desulfovibrionales</taxon>
        <taxon>Desulfovibrionaceae</taxon>
        <taxon>Oceanidesulfovibrio</taxon>
    </lineage>
</organism>
<keyword evidence="11" id="KW-1185">Reference proteome</keyword>
<keyword evidence="9" id="KW-0966">Cell projection</keyword>
<dbReference type="EMBL" id="CP039543">
    <property type="protein sequence ID" value="QJT10608.1"/>
    <property type="molecule type" value="Genomic_DNA"/>
</dbReference>
<dbReference type="InterPro" id="IPR037925">
    <property type="entry name" value="FlgE/F/G-like"/>
</dbReference>
<comment type="subcellular location">
    <subcellularLocation>
        <location evidence="1 4">Bacterial flagellum basal body</location>
    </subcellularLocation>
</comment>
<dbReference type="NCBIfam" id="TIGR02490">
    <property type="entry name" value="flgF"/>
    <property type="match status" value="1"/>
</dbReference>
<dbReference type="InterPro" id="IPR010930">
    <property type="entry name" value="Flg_bb/hook_C_dom"/>
</dbReference>
<dbReference type="PROSITE" id="PS00588">
    <property type="entry name" value="FLAGELLA_BB_ROD"/>
    <property type="match status" value="1"/>
</dbReference>
<dbReference type="Proteomes" id="UP000503251">
    <property type="component" value="Chromosome"/>
</dbReference>
<dbReference type="Pfam" id="PF00460">
    <property type="entry name" value="Flg_bb_rod"/>
    <property type="match status" value="1"/>
</dbReference>
<reference evidence="8 11" key="2">
    <citation type="submission" date="2019-04" db="EMBL/GenBank/DDBJ databases">
        <title>Isolation and culture of sulfate reducing bacteria from the cold seep of the South China Sea.</title>
        <authorList>
            <person name="Sun C."/>
            <person name="Liu R."/>
        </authorList>
    </citation>
    <scope>NUCLEOTIDE SEQUENCE [LARGE SCALE GENOMIC DNA]</scope>
    <source>
        <strain evidence="8 11">CS1</strain>
    </source>
</reference>
<proteinExistence type="inferred from homology"/>
<dbReference type="InterPro" id="IPR053967">
    <property type="entry name" value="LlgE_F_G-like_D1"/>
</dbReference>
<dbReference type="InterPro" id="IPR001444">
    <property type="entry name" value="Flag_bb_rod_N"/>
</dbReference>
<dbReference type="PANTHER" id="PTHR30435:SF19">
    <property type="entry name" value="FLAGELLAR BASAL-BODY ROD PROTEIN FLGG"/>
    <property type="match status" value="1"/>
</dbReference>
<dbReference type="Proteomes" id="UP000434052">
    <property type="component" value="Unassembled WGS sequence"/>
</dbReference>
<evidence type="ECO:0000259" key="5">
    <source>
        <dbReference type="Pfam" id="PF00460"/>
    </source>
</evidence>
<evidence type="ECO:0000256" key="3">
    <source>
        <dbReference type="ARBA" id="ARBA00023143"/>
    </source>
</evidence>
<dbReference type="EMBL" id="QMIF01000005">
    <property type="protein sequence ID" value="TVM34162.1"/>
    <property type="molecule type" value="Genomic_DNA"/>
</dbReference>
<dbReference type="PANTHER" id="PTHR30435">
    <property type="entry name" value="FLAGELLAR PROTEIN"/>
    <property type="match status" value="1"/>
</dbReference>
<dbReference type="NCBIfam" id="TIGR03506">
    <property type="entry name" value="FlgEFG_subfam"/>
    <property type="match status" value="2"/>
</dbReference>
<dbReference type="Pfam" id="PF06429">
    <property type="entry name" value="Flg_bbr_C"/>
    <property type="match status" value="1"/>
</dbReference>
<feature type="domain" description="Flagellar basal body rod protein N-terminal" evidence="5">
    <location>
        <begin position="18"/>
        <end position="35"/>
    </location>
</feature>
<evidence type="ECO:0000313" key="10">
    <source>
        <dbReference type="Proteomes" id="UP000434052"/>
    </source>
</evidence>
<evidence type="ECO:0000256" key="1">
    <source>
        <dbReference type="ARBA" id="ARBA00004117"/>
    </source>
</evidence>
<comment type="similarity">
    <text evidence="2 4">Belongs to the flagella basal body rod proteins family.</text>
</comment>
<accession>A0A6P1ZHR2</accession>
<protein>
    <submittedName>
        <fullName evidence="9">Flagellar basal-body rod protein FlgF</fullName>
    </submittedName>
</protein>
<reference evidence="9 10" key="1">
    <citation type="submission" date="2018-06" db="EMBL/GenBank/DDBJ databases">
        <title>Complete genome of Desulfovibrio marinus P48SEP.</title>
        <authorList>
            <person name="Crispim J.S."/>
            <person name="Vidigal P.M.P."/>
            <person name="Silva L.C.F."/>
            <person name="Araujo L.C."/>
            <person name="Laguardia C.N."/>
            <person name="Dias R.S."/>
            <person name="Sousa M.P."/>
            <person name="Paula S.O."/>
            <person name="Silva C."/>
        </authorList>
    </citation>
    <scope>NUCLEOTIDE SEQUENCE [LARGE SCALE GENOMIC DNA]</scope>
    <source>
        <strain evidence="9 10">P48SEP</strain>
    </source>
</reference>
<dbReference type="AlphaFoldDB" id="A0A6P1ZHR2"/>
<dbReference type="InterPro" id="IPR012836">
    <property type="entry name" value="FlgF"/>
</dbReference>
<keyword evidence="3 4" id="KW-0975">Bacterial flagellum</keyword>
<keyword evidence="9" id="KW-0969">Cilium</keyword>
<dbReference type="OrthoDB" id="9804559at2"/>
<dbReference type="GO" id="GO:0071978">
    <property type="term" value="P:bacterial-type flagellum-dependent swarming motility"/>
    <property type="evidence" value="ECO:0007669"/>
    <property type="project" value="TreeGrafter"/>
</dbReference>
<evidence type="ECO:0000313" key="9">
    <source>
        <dbReference type="EMBL" id="TVM34162.1"/>
    </source>
</evidence>